<dbReference type="SUPFAM" id="SSF101898">
    <property type="entry name" value="NHL repeat"/>
    <property type="match status" value="1"/>
</dbReference>
<feature type="repeat" description="NHL" evidence="2">
    <location>
        <begin position="238"/>
        <end position="278"/>
    </location>
</feature>
<evidence type="ECO:0000313" key="4">
    <source>
        <dbReference type="Proteomes" id="UP000234857"/>
    </source>
</evidence>
<dbReference type="PROSITE" id="PS51125">
    <property type="entry name" value="NHL"/>
    <property type="match status" value="3"/>
</dbReference>
<comment type="caution">
    <text evidence="3">The sequence shown here is derived from an EMBL/GenBank/DDBJ whole genome shotgun (WGS) entry which is preliminary data.</text>
</comment>
<dbReference type="EMBL" id="PKTG01000100">
    <property type="protein sequence ID" value="PLX16927.1"/>
    <property type="molecule type" value="Genomic_DNA"/>
</dbReference>
<keyword evidence="1" id="KW-0677">Repeat</keyword>
<evidence type="ECO:0000313" key="3">
    <source>
        <dbReference type="EMBL" id="PLX16927.1"/>
    </source>
</evidence>
<dbReference type="InterPro" id="IPR011042">
    <property type="entry name" value="6-blade_b-propeller_TolB-like"/>
</dbReference>
<dbReference type="Proteomes" id="UP000234857">
    <property type="component" value="Unassembled WGS sequence"/>
</dbReference>
<accession>A0A2N5ZE34</accession>
<dbReference type="AlphaFoldDB" id="A0A2N5ZE34"/>
<evidence type="ECO:0008006" key="5">
    <source>
        <dbReference type="Google" id="ProtNLM"/>
    </source>
</evidence>
<dbReference type="PANTHER" id="PTHR24104">
    <property type="entry name" value="E3 UBIQUITIN-PROTEIN LIGASE NHLRC1-RELATED"/>
    <property type="match status" value="1"/>
</dbReference>
<feature type="repeat" description="NHL" evidence="2">
    <location>
        <begin position="191"/>
        <end position="231"/>
    </location>
</feature>
<dbReference type="CDD" id="cd05819">
    <property type="entry name" value="NHL"/>
    <property type="match status" value="1"/>
</dbReference>
<reference evidence="3 4" key="1">
    <citation type="submission" date="2017-11" db="EMBL/GenBank/DDBJ databases">
        <title>Genome-resolved metagenomics identifies genetic mobility, metabolic interactions, and unexpected diversity in perchlorate-reducing communities.</title>
        <authorList>
            <person name="Barnum T.P."/>
            <person name="Figueroa I.A."/>
            <person name="Carlstrom C.I."/>
            <person name="Lucas L.N."/>
            <person name="Engelbrektson A.L."/>
            <person name="Coates J.D."/>
        </authorList>
    </citation>
    <scope>NUCLEOTIDE SEQUENCE [LARGE SCALE GENOMIC DNA]</scope>
    <source>
        <strain evidence="3">BM706</strain>
    </source>
</reference>
<evidence type="ECO:0000256" key="1">
    <source>
        <dbReference type="ARBA" id="ARBA00022737"/>
    </source>
</evidence>
<dbReference type="InterPro" id="IPR001258">
    <property type="entry name" value="NHL_repeat"/>
</dbReference>
<dbReference type="PANTHER" id="PTHR24104:SF25">
    <property type="entry name" value="PROTEIN LIN-41"/>
    <property type="match status" value="1"/>
</dbReference>
<organism evidence="3 4">
    <name type="scientific">Muiribacterium halophilum</name>
    <dbReference type="NCBI Taxonomy" id="2053465"/>
    <lineage>
        <taxon>Bacteria</taxon>
        <taxon>Candidatus Muiribacteriota</taxon>
        <taxon>Candidatus Muiribacteriia</taxon>
        <taxon>Candidatus Muiribacteriales</taxon>
        <taxon>Candidatus Muiribacteriaceae</taxon>
        <taxon>Candidatus Muiribacterium</taxon>
    </lineage>
</organism>
<dbReference type="Gene3D" id="2.120.10.30">
    <property type="entry name" value="TolB, C-terminal domain"/>
    <property type="match status" value="2"/>
</dbReference>
<evidence type="ECO:0000256" key="2">
    <source>
        <dbReference type="PROSITE-ProRule" id="PRU00504"/>
    </source>
</evidence>
<dbReference type="InterPro" id="IPR050952">
    <property type="entry name" value="TRIM-NHL_E3_ligases"/>
</dbReference>
<protein>
    <recommendedName>
        <fullName evidence="5">6-bladed beta-propeller</fullName>
    </recommendedName>
</protein>
<sequence>MKKNIFFLIFFLFSIVSFSAHLIEDVKINGNTITYSAKKKGLFICLYDKDGKKIVSCLSQAENNSMELLKTEDIKGKRLIAIDVNDQIDKKKIGGHGVDQGRFNYPSGIFVDYFSRLFVVDSMNDRIQVFTGNDLFSFEFGGFGWSTSLNDLKGRFNRPSDIVVGRFVYVVDTENHRVAKFDIDGNFISAFGGNGSKDGEFYLPKGICMDLSGDIYIADTENDRIQKFDGNGNHILTLGSFGRGIKQFNKPKYTAVDNDYDLYVTDYRNNRVHLYDRFGSFKKFLKFGKSFVKRPLGISVYNNIIAVVTSDSKLIISSKDESYVKEIKLDFKPEDVQLTAGSVFISCQSENCVYRIDLERAEYVF</sequence>
<name>A0A2N5ZE34_MUIH1</name>
<dbReference type="GO" id="GO:0008270">
    <property type="term" value="F:zinc ion binding"/>
    <property type="evidence" value="ECO:0007669"/>
    <property type="project" value="UniProtKB-KW"/>
</dbReference>
<feature type="repeat" description="NHL" evidence="2">
    <location>
        <begin position="90"/>
        <end position="133"/>
    </location>
</feature>
<gene>
    <name evidence="3" type="ORF">C0601_08815</name>
</gene>
<dbReference type="Pfam" id="PF01436">
    <property type="entry name" value="NHL"/>
    <property type="match status" value="2"/>
</dbReference>
<proteinExistence type="predicted"/>